<name>A0A062V7N4_9EURY</name>
<dbReference type="Proteomes" id="UP000027153">
    <property type="component" value="Unassembled WGS sequence"/>
</dbReference>
<sequence precursor="true">MKKLYALVFALMLLLSTSISAVALESKTIYRQNGAAAYAVWSETAGDVYTDKFLSVTKTNDGTDIYVSICTFSTEGDYSCKWGYKFTPEAVFDINKKLESATLSTVQVDLYDWYSPAMETVTIQAQWTGTGDATKGSYKVISKYGDYTSKYSDRSTFREATATGSIDDQELGTSDFGAMVNFKSAYMFMKK</sequence>
<evidence type="ECO:0000313" key="1">
    <source>
        <dbReference type="EMBL" id="KCZ72568.1"/>
    </source>
</evidence>
<accession>A0A062V7N4</accession>
<dbReference type="RefSeq" id="WP_048089460.1">
    <property type="nucleotide sequence ID" value="NZ_JMIY01000002.1"/>
</dbReference>
<dbReference type="AlphaFoldDB" id="A0A062V7N4"/>
<gene>
    <name evidence="1" type="ORF">ANME2D_00997</name>
</gene>
<keyword evidence="2" id="KW-1185">Reference proteome</keyword>
<proteinExistence type="predicted"/>
<dbReference type="OrthoDB" id="148144at2157"/>
<comment type="caution">
    <text evidence="1">The sequence shown here is derived from an EMBL/GenBank/DDBJ whole genome shotgun (WGS) entry which is preliminary data.</text>
</comment>
<reference evidence="1 2" key="1">
    <citation type="journal article" date="2013" name="Nature">
        <title>Anaerobic oxidation of methane coupled to nitrate reduction in a novel archaeal lineage.</title>
        <authorList>
            <person name="Haroon M.F."/>
            <person name="Hu S."/>
            <person name="Shi Y."/>
            <person name="Imelfort M."/>
            <person name="Keller J."/>
            <person name="Hugenholtz P."/>
            <person name="Yuan Z."/>
            <person name="Tyson G.W."/>
        </authorList>
    </citation>
    <scope>NUCLEOTIDE SEQUENCE [LARGE SCALE GENOMIC DNA]</scope>
    <source>
        <strain evidence="1 2">ANME-2d</strain>
    </source>
</reference>
<organism evidence="1 2">
    <name type="scientific">Candidatus Methanoperedens nitratireducens</name>
    <dbReference type="NCBI Taxonomy" id="1392998"/>
    <lineage>
        <taxon>Archaea</taxon>
        <taxon>Methanobacteriati</taxon>
        <taxon>Methanobacteriota</taxon>
        <taxon>Stenosarchaea group</taxon>
        <taxon>Methanomicrobia</taxon>
        <taxon>Methanosarcinales</taxon>
        <taxon>ANME-2 cluster</taxon>
        <taxon>Candidatus Methanoperedentaceae</taxon>
        <taxon>Candidatus Methanoperedens</taxon>
    </lineage>
</organism>
<evidence type="ECO:0000313" key="2">
    <source>
        <dbReference type="Proteomes" id="UP000027153"/>
    </source>
</evidence>
<dbReference type="EMBL" id="JMIY01000002">
    <property type="protein sequence ID" value="KCZ72568.1"/>
    <property type="molecule type" value="Genomic_DNA"/>
</dbReference>
<protein>
    <submittedName>
        <fullName evidence="1">Uncharacterized protein</fullName>
    </submittedName>
</protein>